<organism evidence="1 2">
    <name type="scientific">Streptomyces canarius</name>
    <dbReference type="NCBI Taxonomy" id="285453"/>
    <lineage>
        <taxon>Bacteria</taxon>
        <taxon>Bacillati</taxon>
        <taxon>Actinomycetota</taxon>
        <taxon>Actinomycetes</taxon>
        <taxon>Kitasatosporales</taxon>
        <taxon>Streptomycetaceae</taxon>
        <taxon>Streptomyces</taxon>
    </lineage>
</organism>
<evidence type="ECO:0000313" key="1">
    <source>
        <dbReference type="EMBL" id="GHA00978.1"/>
    </source>
</evidence>
<dbReference type="Proteomes" id="UP000653644">
    <property type="component" value="Unassembled WGS sequence"/>
</dbReference>
<protein>
    <submittedName>
        <fullName evidence="1">Uncharacterized protein</fullName>
    </submittedName>
</protein>
<evidence type="ECO:0000313" key="2">
    <source>
        <dbReference type="Proteomes" id="UP000653644"/>
    </source>
</evidence>
<proteinExistence type="predicted"/>
<accession>A0ABQ3CHS1</accession>
<dbReference type="EMBL" id="BMVN01000001">
    <property type="protein sequence ID" value="GHA00978.1"/>
    <property type="molecule type" value="Genomic_DNA"/>
</dbReference>
<reference evidence="2" key="1">
    <citation type="journal article" date="2019" name="Int. J. Syst. Evol. Microbiol.">
        <title>The Global Catalogue of Microorganisms (GCM) 10K type strain sequencing project: providing services to taxonomists for standard genome sequencing and annotation.</title>
        <authorList>
            <consortium name="The Broad Institute Genomics Platform"/>
            <consortium name="The Broad Institute Genome Sequencing Center for Infectious Disease"/>
            <person name="Wu L."/>
            <person name="Ma J."/>
        </authorList>
    </citation>
    <scope>NUCLEOTIDE SEQUENCE [LARGE SCALE GENOMIC DNA]</scope>
    <source>
        <strain evidence="2">JCM 4733</strain>
    </source>
</reference>
<keyword evidence="2" id="KW-1185">Reference proteome</keyword>
<comment type="caution">
    <text evidence="1">The sequence shown here is derived from an EMBL/GenBank/DDBJ whole genome shotgun (WGS) entry which is preliminary data.</text>
</comment>
<name>A0ABQ3CHS1_9ACTN</name>
<gene>
    <name evidence="1" type="ORF">GCM10010345_00780</name>
</gene>
<sequence>MSGTPGHRGAEVAAPAESARCGFWHARVRAAAAPLAGRLSGGPLESGTRRAGTLDRVATARAHAGPAGAFSLCGHGRAVALAEATAPGLLPELIRPEPISYPRTDA</sequence>